<dbReference type="RefSeq" id="WP_128914064.1">
    <property type="nucleotide sequence ID" value="NZ_RDSM01000002.1"/>
</dbReference>
<evidence type="ECO:0000313" key="2">
    <source>
        <dbReference type="EMBL" id="RXH56641.1"/>
    </source>
</evidence>
<dbReference type="OrthoDB" id="9811153at2"/>
<comment type="caution">
    <text evidence="2">The sequence shown here is derived from an EMBL/GenBank/DDBJ whole genome shotgun (WGS) entry which is preliminary data.</text>
</comment>
<evidence type="ECO:0000259" key="1">
    <source>
        <dbReference type="Pfam" id="PF07883"/>
    </source>
</evidence>
<dbReference type="AlphaFoldDB" id="A0A4Q0T508"/>
<dbReference type="InterPro" id="IPR014710">
    <property type="entry name" value="RmlC-like_jellyroll"/>
</dbReference>
<evidence type="ECO:0000313" key="3">
    <source>
        <dbReference type="Proteomes" id="UP000289437"/>
    </source>
</evidence>
<sequence length="111" mass="12383">MKLYDWTQVEEEQVNPLATRQMIHSDTMTVIRRRLLKGSVSGLHRHLDEQISMIEHGSILFLVEDSPQAVHAGQTFIIPSNALHSVEALEDSIVLDLFAAPQPVTTSPAKV</sequence>
<dbReference type="EMBL" id="RDSM01000002">
    <property type="protein sequence ID" value="RXH56641.1"/>
    <property type="molecule type" value="Genomic_DNA"/>
</dbReference>
<dbReference type="InterPro" id="IPR011051">
    <property type="entry name" value="RmlC_Cupin_sf"/>
</dbReference>
<gene>
    <name evidence="2" type="ORF">GRAN_3498</name>
</gene>
<dbReference type="Gene3D" id="2.60.120.10">
    <property type="entry name" value="Jelly Rolls"/>
    <property type="match status" value="1"/>
</dbReference>
<dbReference type="Proteomes" id="UP000289437">
    <property type="component" value="Unassembled WGS sequence"/>
</dbReference>
<dbReference type="InterPro" id="IPR013096">
    <property type="entry name" value="Cupin_2"/>
</dbReference>
<reference evidence="3" key="2">
    <citation type="submission" date="2019-02" db="EMBL/GenBank/DDBJ databases">
        <title>Granulicella sibirica sp. nov., a psychrotolerant acidobacterium isolated from an organic soil layer in forested tundra, West Siberia.</title>
        <authorList>
            <person name="Oshkin I.Y."/>
            <person name="Kulichevskaya I.S."/>
            <person name="Rijpstra W.I.C."/>
            <person name="Sinninghe Damste J.S."/>
            <person name="Rakitin A.L."/>
            <person name="Ravin N.V."/>
            <person name="Dedysh S.N."/>
        </authorList>
    </citation>
    <scope>NUCLEOTIDE SEQUENCE [LARGE SCALE GENOMIC DNA]</scope>
    <source>
        <strain evidence="3">AF10</strain>
    </source>
</reference>
<name>A0A4Q0T508_9BACT</name>
<dbReference type="Pfam" id="PF07883">
    <property type="entry name" value="Cupin_2"/>
    <property type="match status" value="1"/>
</dbReference>
<organism evidence="2 3">
    <name type="scientific">Granulicella sibirica</name>
    <dbReference type="NCBI Taxonomy" id="2479048"/>
    <lineage>
        <taxon>Bacteria</taxon>
        <taxon>Pseudomonadati</taxon>
        <taxon>Acidobacteriota</taxon>
        <taxon>Terriglobia</taxon>
        <taxon>Terriglobales</taxon>
        <taxon>Acidobacteriaceae</taxon>
        <taxon>Granulicella</taxon>
    </lineage>
</organism>
<dbReference type="SUPFAM" id="SSF51182">
    <property type="entry name" value="RmlC-like cupins"/>
    <property type="match status" value="1"/>
</dbReference>
<reference evidence="2 3" key="1">
    <citation type="submission" date="2018-11" db="EMBL/GenBank/DDBJ databases">
        <authorList>
            <person name="Mardanov A.V."/>
            <person name="Ravin N.V."/>
            <person name="Dedysh S.N."/>
        </authorList>
    </citation>
    <scope>NUCLEOTIDE SEQUENCE [LARGE SCALE GENOMIC DNA]</scope>
    <source>
        <strain evidence="2 3">AF10</strain>
    </source>
</reference>
<accession>A0A4Q0T508</accession>
<protein>
    <submittedName>
        <fullName evidence="2">Pectin degradation protein KdgF</fullName>
    </submittedName>
</protein>
<keyword evidence="3" id="KW-1185">Reference proteome</keyword>
<feature type="domain" description="Cupin type-2" evidence="1">
    <location>
        <begin position="35"/>
        <end position="92"/>
    </location>
</feature>
<proteinExistence type="predicted"/>